<dbReference type="CDD" id="cd18787">
    <property type="entry name" value="SF2_C_DEAD"/>
    <property type="match status" value="1"/>
</dbReference>
<evidence type="ECO:0000259" key="8">
    <source>
        <dbReference type="PROSITE" id="PS51192"/>
    </source>
</evidence>
<evidence type="ECO:0000256" key="5">
    <source>
        <dbReference type="ARBA" id="ARBA00038437"/>
    </source>
</evidence>
<gene>
    <name evidence="11" type="ORF">JCM21714_118</name>
</gene>
<dbReference type="Proteomes" id="UP000019102">
    <property type="component" value="Unassembled WGS sequence"/>
</dbReference>
<feature type="domain" description="DEAD-box RNA helicase Q" evidence="10">
    <location>
        <begin position="4"/>
        <end position="32"/>
    </location>
</feature>
<evidence type="ECO:0000256" key="4">
    <source>
        <dbReference type="ARBA" id="ARBA00022840"/>
    </source>
</evidence>
<evidence type="ECO:0000256" key="7">
    <source>
        <dbReference type="SAM" id="MobiDB-lite"/>
    </source>
</evidence>
<dbReference type="EMBL" id="BAVS01000001">
    <property type="protein sequence ID" value="GAE91177.1"/>
    <property type="molecule type" value="Genomic_DNA"/>
</dbReference>
<dbReference type="OrthoDB" id="9805696at2"/>
<feature type="domain" description="Helicase C-terminal" evidence="9">
    <location>
        <begin position="237"/>
        <end position="380"/>
    </location>
</feature>
<proteinExistence type="inferred from homology"/>
<protein>
    <submittedName>
        <fullName evidence="11">ATP-dependent RNA helicase</fullName>
    </submittedName>
</protein>
<feature type="compositionally biased region" description="Basic residues" evidence="7">
    <location>
        <begin position="404"/>
        <end position="435"/>
    </location>
</feature>
<keyword evidence="4" id="KW-0067">ATP-binding</keyword>
<dbReference type="STRING" id="1298598.JCM21714_118"/>
<dbReference type="Pfam" id="PF00271">
    <property type="entry name" value="Helicase_C"/>
    <property type="match status" value="1"/>
</dbReference>
<dbReference type="PROSITE" id="PS51195">
    <property type="entry name" value="Q_MOTIF"/>
    <property type="match status" value="1"/>
</dbReference>
<feature type="short sequence motif" description="Q motif" evidence="6">
    <location>
        <begin position="4"/>
        <end position="32"/>
    </location>
</feature>
<dbReference type="eggNOG" id="COG0513">
    <property type="taxonomic scope" value="Bacteria"/>
</dbReference>
<dbReference type="GO" id="GO:0003676">
    <property type="term" value="F:nucleic acid binding"/>
    <property type="evidence" value="ECO:0007669"/>
    <property type="project" value="InterPro"/>
</dbReference>
<dbReference type="Pfam" id="PF00270">
    <property type="entry name" value="DEAD"/>
    <property type="match status" value="1"/>
</dbReference>
<dbReference type="InterPro" id="IPR050079">
    <property type="entry name" value="DEAD_box_RNA_helicase"/>
</dbReference>
<evidence type="ECO:0000256" key="3">
    <source>
        <dbReference type="ARBA" id="ARBA00022806"/>
    </source>
</evidence>
<dbReference type="Gene3D" id="3.40.50.300">
    <property type="entry name" value="P-loop containing nucleotide triphosphate hydrolases"/>
    <property type="match status" value="2"/>
</dbReference>
<dbReference type="PANTHER" id="PTHR47959:SF1">
    <property type="entry name" value="ATP-DEPENDENT RNA HELICASE DBPA"/>
    <property type="match status" value="1"/>
</dbReference>
<keyword evidence="2" id="KW-0378">Hydrolase</keyword>
<organism evidence="11 12">
    <name type="scientific">Gracilibacillus boraciitolerans JCM 21714</name>
    <dbReference type="NCBI Taxonomy" id="1298598"/>
    <lineage>
        <taxon>Bacteria</taxon>
        <taxon>Bacillati</taxon>
        <taxon>Bacillota</taxon>
        <taxon>Bacilli</taxon>
        <taxon>Bacillales</taxon>
        <taxon>Bacillaceae</taxon>
        <taxon>Gracilibacillus</taxon>
    </lineage>
</organism>
<name>W4VD97_9BACI</name>
<comment type="caution">
    <text evidence="11">The sequence shown here is derived from an EMBL/GenBank/DDBJ whole genome shotgun (WGS) entry which is preliminary data.</text>
</comment>
<evidence type="ECO:0000313" key="11">
    <source>
        <dbReference type="EMBL" id="GAE91177.1"/>
    </source>
</evidence>
<dbReference type="InterPro" id="IPR044742">
    <property type="entry name" value="DEAD/DEAH_RhlB"/>
</dbReference>
<dbReference type="PROSITE" id="PS51194">
    <property type="entry name" value="HELICASE_CTER"/>
    <property type="match status" value="1"/>
</dbReference>
<dbReference type="SUPFAM" id="SSF52540">
    <property type="entry name" value="P-loop containing nucleoside triphosphate hydrolases"/>
    <property type="match status" value="1"/>
</dbReference>
<dbReference type="InterPro" id="IPR014014">
    <property type="entry name" value="RNA_helicase_DEAD_Q_motif"/>
</dbReference>
<evidence type="ECO:0000256" key="6">
    <source>
        <dbReference type="PROSITE-ProRule" id="PRU00552"/>
    </source>
</evidence>
<dbReference type="GO" id="GO:0016787">
    <property type="term" value="F:hydrolase activity"/>
    <property type="evidence" value="ECO:0007669"/>
    <property type="project" value="UniProtKB-KW"/>
</dbReference>
<dbReference type="SMART" id="SM00487">
    <property type="entry name" value="DEXDc"/>
    <property type="match status" value="1"/>
</dbReference>
<dbReference type="InterPro" id="IPR011545">
    <property type="entry name" value="DEAD/DEAH_box_helicase_dom"/>
</dbReference>
<evidence type="ECO:0000313" key="12">
    <source>
        <dbReference type="Proteomes" id="UP000019102"/>
    </source>
</evidence>
<dbReference type="InterPro" id="IPR001650">
    <property type="entry name" value="Helicase_C-like"/>
</dbReference>
<dbReference type="InterPro" id="IPR027417">
    <property type="entry name" value="P-loop_NTPase"/>
</dbReference>
<keyword evidence="12" id="KW-1185">Reference proteome</keyword>
<sequence length="435" mass="50298">MNKNLFRQYALNDWMNDVIEELKFSKPTPIQTKVIPEVLKGKDIIGQSETGSGKTHAFLIPLLNQLDPEKSETQIVLTAPTRELAIQIYDEVKKIMQLSKNEDVWRAKLIIGGTDKKRMIEKMKEPPHIVVGTPGRILDLLQENVLNIYSARSFVMDETDLMLELGLIEDIDRILTNAESNIQVMVFSATIPEKLQPFLKKYLHSPVYIKLDDRLAPEKLEHRLVALKHREAADVILIYQLIHPYLAIIFTNGKENANKLVEQLQTKGLNVGLIHGGLNQRERKRVLKEIQQLKYQYIVATDLAARGIDIKGVSHVINAQLPKEESFYIHRVGRTARAGMEGTAISLYNEDDIHLVQKLEKKGLTFTFYDVFKGEWREAKAWNVRQKRQKQEDDAESKAWQQVKKPKKVKPGYKKKMKFQQEKAKRKIQRNNYKK</sequence>
<dbReference type="PANTHER" id="PTHR47959">
    <property type="entry name" value="ATP-DEPENDENT RNA HELICASE RHLE-RELATED"/>
    <property type="match status" value="1"/>
</dbReference>
<dbReference type="RefSeq" id="WP_035720850.1">
    <property type="nucleotide sequence ID" value="NZ_BAVS01000001.1"/>
</dbReference>
<feature type="domain" description="Helicase ATP-binding" evidence="8">
    <location>
        <begin position="35"/>
        <end position="209"/>
    </location>
</feature>
<dbReference type="GO" id="GO:0003724">
    <property type="term" value="F:RNA helicase activity"/>
    <property type="evidence" value="ECO:0007669"/>
    <property type="project" value="InterPro"/>
</dbReference>
<keyword evidence="1" id="KW-0547">Nucleotide-binding</keyword>
<feature type="region of interest" description="Disordered" evidence="7">
    <location>
        <begin position="387"/>
        <end position="435"/>
    </location>
</feature>
<dbReference type="InterPro" id="IPR014001">
    <property type="entry name" value="Helicase_ATP-bd"/>
</dbReference>
<evidence type="ECO:0000259" key="10">
    <source>
        <dbReference type="PROSITE" id="PS51195"/>
    </source>
</evidence>
<evidence type="ECO:0000256" key="2">
    <source>
        <dbReference type="ARBA" id="ARBA00022801"/>
    </source>
</evidence>
<evidence type="ECO:0000256" key="1">
    <source>
        <dbReference type="ARBA" id="ARBA00022741"/>
    </source>
</evidence>
<keyword evidence="3 11" id="KW-0347">Helicase</keyword>
<dbReference type="CDD" id="cd00268">
    <property type="entry name" value="DEADc"/>
    <property type="match status" value="1"/>
</dbReference>
<dbReference type="SMART" id="SM00490">
    <property type="entry name" value="HELICc"/>
    <property type="match status" value="1"/>
</dbReference>
<accession>W4VD97</accession>
<dbReference type="AlphaFoldDB" id="W4VD97"/>
<dbReference type="GO" id="GO:0005524">
    <property type="term" value="F:ATP binding"/>
    <property type="evidence" value="ECO:0007669"/>
    <property type="project" value="UniProtKB-KW"/>
</dbReference>
<dbReference type="PROSITE" id="PS51192">
    <property type="entry name" value="HELICASE_ATP_BIND_1"/>
    <property type="match status" value="1"/>
</dbReference>
<evidence type="ECO:0000259" key="9">
    <source>
        <dbReference type="PROSITE" id="PS51194"/>
    </source>
</evidence>
<comment type="similarity">
    <text evidence="5">Belongs to the DEAD box helicase family.</text>
</comment>
<reference evidence="11 12" key="1">
    <citation type="journal article" date="2014" name="Genome Announc.">
        <title>Draft Genome Sequence of the Boron-Tolerant and Moderately Halotolerant Bacterium Gracilibacillus boraciitolerans JCM 21714T.</title>
        <authorList>
            <person name="Ahmed I."/>
            <person name="Oshima K."/>
            <person name="Suda W."/>
            <person name="Kitamura K."/>
            <person name="Iida T."/>
            <person name="Ohmori Y."/>
            <person name="Fujiwara T."/>
            <person name="Hattori M."/>
            <person name="Ohkuma M."/>
        </authorList>
    </citation>
    <scope>NUCLEOTIDE SEQUENCE [LARGE SCALE GENOMIC DNA]</scope>
    <source>
        <strain evidence="11 12">JCM 21714</strain>
    </source>
</reference>
<dbReference type="GO" id="GO:0005829">
    <property type="term" value="C:cytosol"/>
    <property type="evidence" value="ECO:0007669"/>
    <property type="project" value="TreeGrafter"/>
</dbReference>